<dbReference type="STRING" id="1797716.A3D07_03130"/>
<dbReference type="InterPro" id="IPR008258">
    <property type="entry name" value="Transglycosylase_SLT_dom_1"/>
</dbReference>
<evidence type="ECO:0000259" key="1">
    <source>
        <dbReference type="Pfam" id="PF01464"/>
    </source>
</evidence>
<dbReference type="EMBL" id="MFBF01000037">
    <property type="protein sequence ID" value="OGD90707.1"/>
    <property type="molecule type" value="Genomic_DNA"/>
</dbReference>
<organism evidence="2 3">
    <name type="scientific">Candidatus Curtissbacteria bacterium RIFCSPHIGHO2_02_FULL_42_15</name>
    <dbReference type="NCBI Taxonomy" id="1797716"/>
    <lineage>
        <taxon>Bacteria</taxon>
        <taxon>Candidatus Curtissiibacteriota</taxon>
    </lineage>
</organism>
<feature type="domain" description="Transglycosylase SLT" evidence="1">
    <location>
        <begin position="131"/>
        <end position="230"/>
    </location>
</feature>
<dbReference type="AlphaFoldDB" id="A0A1F5GFV6"/>
<evidence type="ECO:0000313" key="3">
    <source>
        <dbReference type="Proteomes" id="UP000177124"/>
    </source>
</evidence>
<dbReference type="Proteomes" id="UP000177124">
    <property type="component" value="Unassembled WGS sequence"/>
</dbReference>
<dbReference type="Pfam" id="PF01464">
    <property type="entry name" value="SLT"/>
    <property type="match status" value="1"/>
</dbReference>
<name>A0A1F5GFV6_9BACT</name>
<sequence>MRREGGEMPRPKWSENTRRQAEVNIGSPLKDKLLVTGQVLGIGTLVAAGGFYAVKQGDTGGDLFSQDEPGVERVTTGQLFADAQLASADSPASVEQGKVTYQDRLDLAEKEMGNQIDNPAAKKRIQRCWPLIKSAANGEGVPADLFLGQAITESKCDPKAGSRAGAAGILQTMPFIYEDEEFGFDPFDPKESVDRASEILAQEHDKFGDWSLAFWSWHIGAPRVYEAVRTYAYNLEDRIILEDIDVKPENDTPEAYEKATSIATERIWRYKDFIKEHEITVSKLYESSQVRALYTGEEWDRTWDYWARIVKSAEIVESQSLAEVIQQQ</sequence>
<evidence type="ECO:0000313" key="2">
    <source>
        <dbReference type="EMBL" id="OGD90707.1"/>
    </source>
</evidence>
<protein>
    <recommendedName>
        <fullName evidence="1">Transglycosylase SLT domain-containing protein</fullName>
    </recommendedName>
</protein>
<accession>A0A1F5GFV6</accession>
<dbReference type="Gene3D" id="1.10.530.10">
    <property type="match status" value="1"/>
</dbReference>
<comment type="caution">
    <text evidence="2">The sequence shown here is derived from an EMBL/GenBank/DDBJ whole genome shotgun (WGS) entry which is preliminary data.</text>
</comment>
<dbReference type="SUPFAM" id="SSF53955">
    <property type="entry name" value="Lysozyme-like"/>
    <property type="match status" value="1"/>
</dbReference>
<proteinExistence type="predicted"/>
<reference evidence="2 3" key="1">
    <citation type="journal article" date="2016" name="Nat. Commun.">
        <title>Thousands of microbial genomes shed light on interconnected biogeochemical processes in an aquifer system.</title>
        <authorList>
            <person name="Anantharaman K."/>
            <person name="Brown C.T."/>
            <person name="Hug L.A."/>
            <person name="Sharon I."/>
            <person name="Castelle C.J."/>
            <person name="Probst A.J."/>
            <person name="Thomas B.C."/>
            <person name="Singh A."/>
            <person name="Wilkins M.J."/>
            <person name="Karaoz U."/>
            <person name="Brodie E.L."/>
            <person name="Williams K.H."/>
            <person name="Hubbard S.S."/>
            <person name="Banfield J.F."/>
        </authorList>
    </citation>
    <scope>NUCLEOTIDE SEQUENCE [LARGE SCALE GENOMIC DNA]</scope>
</reference>
<gene>
    <name evidence="2" type="ORF">A3D07_03130</name>
</gene>
<dbReference type="InterPro" id="IPR023346">
    <property type="entry name" value="Lysozyme-like_dom_sf"/>
</dbReference>